<keyword evidence="2" id="KW-1185">Reference proteome</keyword>
<proteinExistence type="predicted"/>
<accession>A0ACB9JWD5</accession>
<dbReference type="Proteomes" id="UP001056120">
    <property type="component" value="Linkage Group LG02"/>
</dbReference>
<reference evidence="2" key="1">
    <citation type="journal article" date="2022" name="Mol. Ecol. Resour.">
        <title>The genomes of chicory, endive, great burdock and yacon provide insights into Asteraceae palaeo-polyploidization history and plant inulin production.</title>
        <authorList>
            <person name="Fan W."/>
            <person name="Wang S."/>
            <person name="Wang H."/>
            <person name="Wang A."/>
            <person name="Jiang F."/>
            <person name="Liu H."/>
            <person name="Zhao H."/>
            <person name="Xu D."/>
            <person name="Zhang Y."/>
        </authorList>
    </citation>
    <scope>NUCLEOTIDE SEQUENCE [LARGE SCALE GENOMIC DNA]</scope>
    <source>
        <strain evidence="2">cv. Yunnan</strain>
    </source>
</reference>
<comment type="caution">
    <text evidence="1">The sequence shown here is derived from an EMBL/GenBank/DDBJ whole genome shotgun (WGS) entry which is preliminary data.</text>
</comment>
<name>A0ACB9JWD5_9ASTR</name>
<evidence type="ECO:0000313" key="1">
    <source>
        <dbReference type="EMBL" id="KAI3824338.1"/>
    </source>
</evidence>
<dbReference type="EMBL" id="CM042019">
    <property type="protein sequence ID" value="KAI3824338.1"/>
    <property type="molecule type" value="Genomic_DNA"/>
</dbReference>
<sequence>MDFQVGGINYPHRVNQFSSSVGENTQNNNNNNNNLPVMNLDPLGFGSSFQEIGFTYSNLHHNTSLTSSIQTLSSLNQDLHWKLQQQRLAMLFGGGGGDGGGGGSGSGSGENDHQRQHQKESVLQPILFQNLETSRKEVSSSGDCGGVGGLATEWFFDNHYAPVNMNPAPAGDDQREEINNWNGIQVWNHYQM</sequence>
<organism evidence="1 2">
    <name type="scientific">Smallanthus sonchifolius</name>
    <dbReference type="NCBI Taxonomy" id="185202"/>
    <lineage>
        <taxon>Eukaryota</taxon>
        <taxon>Viridiplantae</taxon>
        <taxon>Streptophyta</taxon>
        <taxon>Embryophyta</taxon>
        <taxon>Tracheophyta</taxon>
        <taxon>Spermatophyta</taxon>
        <taxon>Magnoliopsida</taxon>
        <taxon>eudicotyledons</taxon>
        <taxon>Gunneridae</taxon>
        <taxon>Pentapetalae</taxon>
        <taxon>asterids</taxon>
        <taxon>campanulids</taxon>
        <taxon>Asterales</taxon>
        <taxon>Asteraceae</taxon>
        <taxon>Asteroideae</taxon>
        <taxon>Heliantheae alliance</taxon>
        <taxon>Millerieae</taxon>
        <taxon>Smallanthus</taxon>
    </lineage>
</organism>
<protein>
    <submittedName>
        <fullName evidence="1">Uncharacterized protein</fullName>
    </submittedName>
</protein>
<evidence type="ECO:0000313" key="2">
    <source>
        <dbReference type="Proteomes" id="UP001056120"/>
    </source>
</evidence>
<reference evidence="1 2" key="2">
    <citation type="journal article" date="2022" name="Mol. Ecol. Resour.">
        <title>The genomes of chicory, endive, great burdock and yacon provide insights into Asteraceae paleo-polyploidization history and plant inulin production.</title>
        <authorList>
            <person name="Fan W."/>
            <person name="Wang S."/>
            <person name="Wang H."/>
            <person name="Wang A."/>
            <person name="Jiang F."/>
            <person name="Liu H."/>
            <person name="Zhao H."/>
            <person name="Xu D."/>
            <person name="Zhang Y."/>
        </authorList>
    </citation>
    <scope>NUCLEOTIDE SEQUENCE [LARGE SCALE GENOMIC DNA]</scope>
    <source>
        <strain evidence="2">cv. Yunnan</strain>
        <tissue evidence="1">Leaves</tissue>
    </source>
</reference>
<gene>
    <name evidence="1" type="ORF">L1987_05796</name>
</gene>